<feature type="non-terminal residue" evidence="2">
    <location>
        <position position="89"/>
    </location>
</feature>
<keyword evidence="1" id="KW-1133">Transmembrane helix</keyword>
<accession>A0A382S7W8</accession>
<feature type="transmembrane region" description="Helical" evidence="1">
    <location>
        <begin position="48"/>
        <end position="68"/>
    </location>
</feature>
<dbReference type="EMBL" id="UINC01126891">
    <property type="protein sequence ID" value="SVD05662.1"/>
    <property type="molecule type" value="Genomic_DNA"/>
</dbReference>
<dbReference type="AlphaFoldDB" id="A0A382S7W8"/>
<gene>
    <name evidence="2" type="ORF">METZ01_LOCUS358516</name>
</gene>
<keyword evidence="1" id="KW-0472">Membrane</keyword>
<protein>
    <submittedName>
        <fullName evidence="2">Uncharacterized protein</fullName>
    </submittedName>
</protein>
<name>A0A382S7W8_9ZZZZ</name>
<evidence type="ECO:0000256" key="1">
    <source>
        <dbReference type="SAM" id="Phobius"/>
    </source>
</evidence>
<proteinExistence type="predicted"/>
<reference evidence="2" key="1">
    <citation type="submission" date="2018-05" db="EMBL/GenBank/DDBJ databases">
        <authorList>
            <person name="Lanie J.A."/>
            <person name="Ng W.-L."/>
            <person name="Kazmierczak K.M."/>
            <person name="Andrzejewski T.M."/>
            <person name="Davidsen T.M."/>
            <person name="Wayne K.J."/>
            <person name="Tettelin H."/>
            <person name="Glass J.I."/>
            <person name="Rusch D."/>
            <person name="Podicherti R."/>
            <person name="Tsui H.-C.T."/>
            <person name="Winkler M.E."/>
        </authorList>
    </citation>
    <scope>NUCLEOTIDE SEQUENCE</scope>
</reference>
<evidence type="ECO:0000313" key="2">
    <source>
        <dbReference type="EMBL" id="SVD05662.1"/>
    </source>
</evidence>
<organism evidence="2">
    <name type="scientific">marine metagenome</name>
    <dbReference type="NCBI Taxonomy" id="408172"/>
    <lineage>
        <taxon>unclassified sequences</taxon>
        <taxon>metagenomes</taxon>
        <taxon>ecological metagenomes</taxon>
    </lineage>
</organism>
<sequence>MVKAMTSAKSISLFIRRNKACLGTFFFLVIMMVCFLTANPKVFTDPAIYNAVFITLPVVIFLVVPLVFTVTGGEIDLSFPSNMAMASWV</sequence>
<keyword evidence="1" id="KW-0812">Transmembrane</keyword>